<evidence type="ECO:0000313" key="3">
    <source>
        <dbReference type="Proteomes" id="UP001201812"/>
    </source>
</evidence>
<sequence>MIRAGATTTLKGYLNEDLCQALDQLISERWASRATPPTAGARRMTGCMSRRRALRAAARRHLDRERRQYRAMAGKGRCGGPARAANPPPAAARVLERPVDRLWPAG</sequence>
<comment type="caution">
    <text evidence="2">The sequence shown here is derived from an EMBL/GenBank/DDBJ whole genome shotgun (WGS) entry which is preliminary data.</text>
</comment>
<dbReference type="AlphaFoldDB" id="A0AAD4QV95"/>
<proteinExistence type="predicted"/>
<dbReference type="EMBL" id="JAKKPZ010000832">
    <property type="protein sequence ID" value="KAI1692070.1"/>
    <property type="molecule type" value="Genomic_DNA"/>
</dbReference>
<protein>
    <submittedName>
        <fullName evidence="2">Uncharacterized protein</fullName>
    </submittedName>
</protein>
<gene>
    <name evidence="2" type="ORF">DdX_21465</name>
</gene>
<evidence type="ECO:0000256" key="1">
    <source>
        <dbReference type="SAM" id="MobiDB-lite"/>
    </source>
</evidence>
<reference evidence="2" key="1">
    <citation type="submission" date="2022-01" db="EMBL/GenBank/DDBJ databases">
        <title>Genome Sequence Resource for Two Populations of Ditylenchus destructor, the Migratory Endoparasitic Phytonematode.</title>
        <authorList>
            <person name="Zhang H."/>
            <person name="Lin R."/>
            <person name="Xie B."/>
        </authorList>
    </citation>
    <scope>NUCLEOTIDE SEQUENCE</scope>
    <source>
        <strain evidence="2">BazhouSP</strain>
    </source>
</reference>
<evidence type="ECO:0000313" key="2">
    <source>
        <dbReference type="EMBL" id="KAI1692070.1"/>
    </source>
</evidence>
<name>A0AAD4QV95_9BILA</name>
<keyword evidence="3" id="KW-1185">Reference proteome</keyword>
<feature type="region of interest" description="Disordered" evidence="1">
    <location>
        <begin position="71"/>
        <end position="106"/>
    </location>
</feature>
<organism evidence="2 3">
    <name type="scientific">Ditylenchus destructor</name>
    <dbReference type="NCBI Taxonomy" id="166010"/>
    <lineage>
        <taxon>Eukaryota</taxon>
        <taxon>Metazoa</taxon>
        <taxon>Ecdysozoa</taxon>
        <taxon>Nematoda</taxon>
        <taxon>Chromadorea</taxon>
        <taxon>Rhabditida</taxon>
        <taxon>Tylenchina</taxon>
        <taxon>Tylenchomorpha</taxon>
        <taxon>Sphaerularioidea</taxon>
        <taxon>Anguinidae</taxon>
        <taxon>Anguininae</taxon>
        <taxon>Ditylenchus</taxon>
    </lineage>
</organism>
<accession>A0AAD4QV95</accession>
<dbReference type="Proteomes" id="UP001201812">
    <property type="component" value="Unassembled WGS sequence"/>
</dbReference>